<organism evidence="1 2">
    <name type="scientific">Methylophilus glucosoxydans</name>
    <dbReference type="NCBI Taxonomy" id="752553"/>
    <lineage>
        <taxon>Bacteria</taxon>
        <taxon>Pseudomonadati</taxon>
        <taxon>Pseudomonadota</taxon>
        <taxon>Betaproteobacteria</taxon>
        <taxon>Nitrosomonadales</taxon>
        <taxon>Methylophilaceae</taxon>
        <taxon>Methylophilus</taxon>
    </lineage>
</organism>
<evidence type="ECO:0000313" key="1">
    <source>
        <dbReference type="EMBL" id="MFD0928973.1"/>
    </source>
</evidence>
<accession>A0ABW3GH79</accession>
<sequence length="1275" mass="145895">MQFVSNGPDIPDALLQAHEEGRVVFFCGAGISYPAGLPGFGGLVESIYEKVGTVFTDIEKQAFKNYQYDATLNILEDRLPGQRTGLQMRKALADVLKPKLRKKGATETHKALLQLARNRDGKLRLVTTNFDRVFEHLAKHEALPVMPYVAPLLPIPKNSRWDGLIYLHGLLSKKADDNALNRLVVTSGDFGLAYLTERWAARFVSELFRNYVVCFVGYSINDPVMRYMMDALAADRMLGEVTPQAWALGDVKPGEEITKTIEWKAKGVTPILYEVPAGDKAHSALHGTLIAWAETYRDGVNGKSAIVTRHALTRPSASTKQDNFVGRMLWALTDKSGTPAEKFADFNPVPSLDWLEAFTDNRFRHADLPRFNVQPSIEEDTKLTFNLVARPTPYHLAPRMSLVSGRLNLGWDDVMHHIARWLTRHLNDPTLVLWFSNRGGQLAEQCKWLLERKLDEIYGLERDGKTTELDAIKADAPNAIPSPLMRKVWRLLLAGRVKTHSTDIDFYTWLQRLKRDGFSASLRLELRDILSPQILFSKPMSWGEETSSLETPTRIRQLVGWELVLAADNVHSTLHDLSSDALSEALPKLFDDLQILLVDALDLLGELEEADEESDRSFWDMPSISDHWQNRGFRDWVALIELLRDAWLETKKIDPLYATKLAHSWFTKGYPTFKRLAFFAASYDNIIEPDVWVNWLNEDEAWWLWSIETQREVLALLRLQGPNLTNSAKVRLEKAILEGAPRNKYREDITSEEWRALNDRSIWLRLAKLRAVGVTLSSKAASRLDKLSKQYPLWKLAIDEKDEFSHWMSGSGDPDYKRDIVVDQAPTKADDLVIWLKKAKVDNPFPHEDTWRHVCRKHMFNSLCALQQLANENIWLDHRWREALQAWSETSSTKRKWIYVAKIVEAMSDSVLLTLINPVSWWLKEISNTNTSEFLKLIQLCRRIMELPIDPNTGIQLNGQPINQPVAEAINHSIGHITQALFNQWFQSEPNDNDGLPDDLKAIFTSLSNTQIERYRHGRVILSANLISLFRIDRDWTEHYLLPLFDWENSKLEARSAWEGFLWSPRLYLPLLTAFKSAFLNTADHYDELSKHGRQFAAFMTYAALEPLDGYRITDYQDAFRVLPIEGLREAARALSQAMEGAGEQREEYWKNRVWPLWQAIWPKSRDLISPGIASHLAQMVIATGNQFPVALDAIEPWLTPIEHPSHLVSLLKKSGHCLKFGEASLKLLSAIMPNQLWLRDELTNCLAEILSCSPELINDPRNQRLQELAHQKTR</sequence>
<reference evidence="2" key="1">
    <citation type="journal article" date="2019" name="Int. J. Syst. Evol. Microbiol.">
        <title>The Global Catalogue of Microorganisms (GCM) 10K type strain sequencing project: providing services to taxonomists for standard genome sequencing and annotation.</title>
        <authorList>
            <consortium name="The Broad Institute Genomics Platform"/>
            <consortium name="The Broad Institute Genome Sequencing Center for Infectious Disease"/>
            <person name="Wu L."/>
            <person name="Ma J."/>
        </authorList>
    </citation>
    <scope>NUCLEOTIDE SEQUENCE [LARGE SCALE GENOMIC DNA]</scope>
    <source>
        <strain evidence="2">CCUG 59685</strain>
    </source>
</reference>
<proteinExistence type="predicted"/>
<comment type="caution">
    <text evidence="1">The sequence shown here is derived from an EMBL/GenBank/DDBJ whole genome shotgun (WGS) entry which is preliminary data.</text>
</comment>
<dbReference type="InterPro" id="IPR029035">
    <property type="entry name" value="DHS-like_NAD/FAD-binding_dom"/>
</dbReference>
<dbReference type="NCBIfam" id="NF041818">
    <property type="entry name" value="Dsr1"/>
    <property type="match status" value="1"/>
</dbReference>
<name>A0ABW3GH79_9PROT</name>
<dbReference type="SUPFAM" id="SSF52467">
    <property type="entry name" value="DHS-like NAD/FAD-binding domain"/>
    <property type="match status" value="1"/>
</dbReference>
<dbReference type="Gene3D" id="3.40.50.1220">
    <property type="entry name" value="TPP-binding domain"/>
    <property type="match status" value="1"/>
</dbReference>
<protein>
    <submittedName>
        <fullName evidence="1">Anti-phage defense-associated sirtuin Dsr1</fullName>
    </submittedName>
</protein>
<gene>
    <name evidence="1" type="primary">dsr1</name>
    <name evidence="1" type="ORF">ACFQ1T_04190</name>
</gene>
<dbReference type="Pfam" id="PF13289">
    <property type="entry name" value="SIR2_2"/>
    <property type="match status" value="1"/>
</dbReference>
<dbReference type="Proteomes" id="UP001597106">
    <property type="component" value="Unassembled WGS sequence"/>
</dbReference>
<dbReference type="EMBL" id="JBHTJW010000002">
    <property type="protein sequence ID" value="MFD0928973.1"/>
    <property type="molecule type" value="Genomic_DNA"/>
</dbReference>
<evidence type="ECO:0000313" key="2">
    <source>
        <dbReference type="Proteomes" id="UP001597106"/>
    </source>
</evidence>
<dbReference type="RefSeq" id="WP_379074167.1">
    <property type="nucleotide sequence ID" value="NZ_JBHTJW010000002.1"/>
</dbReference>
<keyword evidence="2" id="KW-1185">Reference proteome</keyword>